<organism evidence="1 2">
    <name type="scientific">Turnera subulata</name>
    <dbReference type="NCBI Taxonomy" id="218843"/>
    <lineage>
        <taxon>Eukaryota</taxon>
        <taxon>Viridiplantae</taxon>
        <taxon>Streptophyta</taxon>
        <taxon>Embryophyta</taxon>
        <taxon>Tracheophyta</taxon>
        <taxon>Spermatophyta</taxon>
        <taxon>Magnoliopsida</taxon>
        <taxon>eudicotyledons</taxon>
        <taxon>Gunneridae</taxon>
        <taxon>Pentapetalae</taxon>
        <taxon>rosids</taxon>
        <taxon>fabids</taxon>
        <taxon>Malpighiales</taxon>
        <taxon>Passifloraceae</taxon>
        <taxon>Turnera</taxon>
    </lineage>
</organism>
<dbReference type="AlphaFoldDB" id="A0A9Q0JEH4"/>
<keyword evidence="2" id="KW-1185">Reference proteome</keyword>
<evidence type="ECO:0000313" key="1">
    <source>
        <dbReference type="EMBL" id="KAJ4838663.1"/>
    </source>
</evidence>
<protein>
    <submittedName>
        <fullName evidence="1">Uncharacterized protein</fullName>
    </submittedName>
</protein>
<gene>
    <name evidence="1" type="ORF">Tsubulata_004261</name>
</gene>
<proteinExistence type="predicted"/>
<evidence type="ECO:0000313" key="2">
    <source>
        <dbReference type="Proteomes" id="UP001141552"/>
    </source>
</evidence>
<name>A0A9Q0JEH4_9ROSI</name>
<reference evidence="1" key="1">
    <citation type="submission" date="2022-02" db="EMBL/GenBank/DDBJ databases">
        <authorList>
            <person name="Henning P.M."/>
            <person name="McCubbin A.G."/>
            <person name="Shore J.S."/>
        </authorList>
    </citation>
    <scope>NUCLEOTIDE SEQUENCE</scope>
    <source>
        <strain evidence="1">F60SS</strain>
        <tissue evidence="1">Leaves</tissue>
    </source>
</reference>
<accession>A0A9Q0JEH4</accession>
<comment type="caution">
    <text evidence="1">The sequence shown here is derived from an EMBL/GenBank/DDBJ whole genome shotgun (WGS) entry which is preliminary data.</text>
</comment>
<dbReference type="Proteomes" id="UP001141552">
    <property type="component" value="Unassembled WGS sequence"/>
</dbReference>
<sequence>MDKYRAAVISASVRESYRQAYEEYKERQRKEREEGEKQLRRGLHVSHPKLGNIVQCILKGLHDWLLNSDGTNEKIVCKRVCMVNKPESGCVLMCGSSALDICVAACAFSQYKEKEKNDEHDLYDFCIRKCKNN</sequence>
<dbReference type="EMBL" id="JAKUCV010003503">
    <property type="protein sequence ID" value="KAJ4838663.1"/>
    <property type="molecule type" value="Genomic_DNA"/>
</dbReference>
<reference evidence="1" key="2">
    <citation type="journal article" date="2023" name="Plants (Basel)">
        <title>Annotation of the Turnera subulata (Passifloraceae) Draft Genome Reveals the S-Locus Evolved after the Divergence of Turneroideae from Passifloroideae in a Stepwise Manner.</title>
        <authorList>
            <person name="Henning P.M."/>
            <person name="Roalson E.H."/>
            <person name="Mir W."/>
            <person name="McCubbin A.G."/>
            <person name="Shore J.S."/>
        </authorList>
    </citation>
    <scope>NUCLEOTIDE SEQUENCE</scope>
    <source>
        <strain evidence="1">F60SS</strain>
    </source>
</reference>